<dbReference type="Proteomes" id="UP001054837">
    <property type="component" value="Unassembled WGS sequence"/>
</dbReference>
<keyword evidence="2" id="KW-1185">Reference proteome</keyword>
<gene>
    <name evidence="1" type="ORF">CDAR_98531</name>
</gene>
<sequence length="106" mass="12416">MNDVPHLRKLRDVISVYKYVPATHSQFMRCLQRNMRPRFYRLSLTESGIDIWVLGKNLATAGKNKASIIRRNGRVERGGGREVEKMEKWGRRRETAWGVRVERDGC</sequence>
<dbReference type="EMBL" id="BPLQ01011207">
    <property type="protein sequence ID" value="GIY56652.1"/>
    <property type="molecule type" value="Genomic_DNA"/>
</dbReference>
<proteinExistence type="predicted"/>
<evidence type="ECO:0000313" key="1">
    <source>
        <dbReference type="EMBL" id="GIY56652.1"/>
    </source>
</evidence>
<comment type="caution">
    <text evidence="1">The sequence shown here is derived from an EMBL/GenBank/DDBJ whole genome shotgun (WGS) entry which is preliminary data.</text>
</comment>
<protein>
    <submittedName>
        <fullName evidence="1">Uncharacterized protein</fullName>
    </submittedName>
</protein>
<accession>A0AAV4UFS9</accession>
<organism evidence="1 2">
    <name type="scientific">Caerostris darwini</name>
    <dbReference type="NCBI Taxonomy" id="1538125"/>
    <lineage>
        <taxon>Eukaryota</taxon>
        <taxon>Metazoa</taxon>
        <taxon>Ecdysozoa</taxon>
        <taxon>Arthropoda</taxon>
        <taxon>Chelicerata</taxon>
        <taxon>Arachnida</taxon>
        <taxon>Araneae</taxon>
        <taxon>Araneomorphae</taxon>
        <taxon>Entelegynae</taxon>
        <taxon>Araneoidea</taxon>
        <taxon>Araneidae</taxon>
        <taxon>Caerostris</taxon>
    </lineage>
</organism>
<name>A0AAV4UFS9_9ARAC</name>
<evidence type="ECO:0000313" key="2">
    <source>
        <dbReference type="Proteomes" id="UP001054837"/>
    </source>
</evidence>
<dbReference type="AlphaFoldDB" id="A0AAV4UFS9"/>
<reference evidence="1 2" key="1">
    <citation type="submission" date="2021-06" db="EMBL/GenBank/DDBJ databases">
        <title>Caerostris darwini draft genome.</title>
        <authorList>
            <person name="Kono N."/>
            <person name="Arakawa K."/>
        </authorList>
    </citation>
    <scope>NUCLEOTIDE SEQUENCE [LARGE SCALE GENOMIC DNA]</scope>
</reference>